<sequence length="154" mass="17479">EQEADPAQRVPGNSDGDTEAKRYKHQAAEITEAHMQQLYCFLKAKCAEQSRPQRFRCGRHEGKKIKTSGRCGVEVLCEMSRQMWRCVRCQKVLHPSPKHPSMHVKTMHNRASVHVTHALSALITRMRQSCVVPHTPKKNGVTMRLLSLVDKPGT</sequence>
<dbReference type="AlphaFoldDB" id="A0AAD9B8G3"/>
<evidence type="ECO:0000256" key="1">
    <source>
        <dbReference type="SAM" id="MobiDB-lite"/>
    </source>
</evidence>
<protein>
    <submittedName>
        <fullName evidence="2">Copia protein</fullName>
    </submittedName>
</protein>
<dbReference type="Proteomes" id="UP001228049">
    <property type="component" value="Unassembled WGS sequence"/>
</dbReference>
<comment type="caution">
    <text evidence="2">The sequence shown here is derived from an EMBL/GenBank/DDBJ whole genome shotgun (WGS) entry which is preliminary data.</text>
</comment>
<evidence type="ECO:0000313" key="2">
    <source>
        <dbReference type="EMBL" id="KAK1876593.1"/>
    </source>
</evidence>
<organism evidence="2 3">
    <name type="scientific">Dissostichus eleginoides</name>
    <name type="common">Patagonian toothfish</name>
    <name type="synonym">Dissostichus amissus</name>
    <dbReference type="NCBI Taxonomy" id="100907"/>
    <lineage>
        <taxon>Eukaryota</taxon>
        <taxon>Metazoa</taxon>
        <taxon>Chordata</taxon>
        <taxon>Craniata</taxon>
        <taxon>Vertebrata</taxon>
        <taxon>Euteleostomi</taxon>
        <taxon>Actinopterygii</taxon>
        <taxon>Neopterygii</taxon>
        <taxon>Teleostei</taxon>
        <taxon>Neoteleostei</taxon>
        <taxon>Acanthomorphata</taxon>
        <taxon>Eupercaria</taxon>
        <taxon>Perciformes</taxon>
        <taxon>Notothenioidei</taxon>
        <taxon>Nototheniidae</taxon>
        <taxon>Dissostichus</taxon>
    </lineage>
</organism>
<feature type="non-terminal residue" evidence="2">
    <location>
        <position position="154"/>
    </location>
</feature>
<gene>
    <name evidence="2" type="ORF">KUDE01_001916</name>
</gene>
<dbReference type="EMBL" id="JASDAP010000028">
    <property type="protein sequence ID" value="KAK1876593.1"/>
    <property type="molecule type" value="Genomic_DNA"/>
</dbReference>
<feature type="region of interest" description="Disordered" evidence="1">
    <location>
        <begin position="1"/>
        <end position="21"/>
    </location>
</feature>
<keyword evidence="3" id="KW-1185">Reference proteome</keyword>
<reference evidence="2" key="1">
    <citation type="submission" date="2023-04" db="EMBL/GenBank/DDBJ databases">
        <title>Chromosome-level genome of Chaenocephalus aceratus.</title>
        <authorList>
            <person name="Park H."/>
        </authorList>
    </citation>
    <scope>NUCLEOTIDE SEQUENCE</scope>
    <source>
        <strain evidence="2">DE</strain>
        <tissue evidence="2">Muscle</tissue>
    </source>
</reference>
<accession>A0AAD9B8G3</accession>
<name>A0AAD9B8G3_DISEL</name>
<evidence type="ECO:0000313" key="3">
    <source>
        <dbReference type="Proteomes" id="UP001228049"/>
    </source>
</evidence>
<feature type="non-terminal residue" evidence="2">
    <location>
        <position position="1"/>
    </location>
</feature>
<proteinExistence type="predicted"/>